<dbReference type="Proteomes" id="UP000244178">
    <property type="component" value="Unassembled WGS sequence"/>
</dbReference>
<comment type="caution">
    <text evidence="1">The sequence shown here is derived from an EMBL/GenBank/DDBJ whole genome shotgun (WGS) entry which is preliminary data.</text>
</comment>
<evidence type="ECO:0000313" key="2">
    <source>
        <dbReference type="Proteomes" id="UP000244178"/>
    </source>
</evidence>
<evidence type="ECO:0000313" key="1">
    <source>
        <dbReference type="EMBL" id="PUA46458.1"/>
    </source>
</evidence>
<reference evidence="1 2" key="1">
    <citation type="submission" date="2018-03" db="EMBL/GenBank/DDBJ databases">
        <title>Draft genome sequence of the plant growth promoting rhizobacterium Pseudomonas protegens strain BNJ-SS-45 isolated from wheat (Triticum aestivum) rhizosphere.</title>
        <authorList>
            <person name="Bajpai A."/>
            <person name="Shende K."/>
            <person name="Meena N."/>
            <person name="Upadhyayula S.R."/>
            <person name="Suravajhala P."/>
            <person name="Medicherla K.M."/>
            <person name="Johri B.N."/>
        </authorList>
    </citation>
    <scope>NUCLEOTIDE SEQUENCE [LARGE SCALE GENOMIC DNA]</scope>
    <source>
        <strain evidence="1 2">BNJ-SS-45</strain>
    </source>
</reference>
<name>A0A2T6GQM7_9PSED</name>
<proteinExistence type="predicted"/>
<dbReference type="EMBL" id="PYJM01000001">
    <property type="protein sequence ID" value="PUA46458.1"/>
    <property type="molecule type" value="Genomic_DNA"/>
</dbReference>
<dbReference type="AlphaFoldDB" id="A0A2T6GQM7"/>
<organism evidence="1 2">
    <name type="scientific">Pseudomonas protegens</name>
    <dbReference type="NCBI Taxonomy" id="380021"/>
    <lineage>
        <taxon>Bacteria</taxon>
        <taxon>Pseudomonadati</taxon>
        <taxon>Pseudomonadota</taxon>
        <taxon>Gammaproteobacteria</taxon>
        <taxon>Pseudomonadales</taxon>
        <taxon>Pseudomonadaceae</taxon>
        <taxon>Pseudomonas</taxon>
    </lineage>
</organism>
<accession>A0A2T6GQM7</accession>
<gene>
    <name evidence="1" type="ORF">C5U62_00255</name>
</gene>
<protein>
    <submittedName>
        <fullName evidence="1">Uncharacterized protein</fullName>
    </submittedName>
</protein>
<sequence length="127" mass="14555">MLKTKRGLVVFIVSVVVLLLLLTLGLKLRGAWLAQPRAKDWNESGKCYIATYIPEYRSMGLVGRVFALFSSKNFYRVYTKEGEMLRTSEWYLWMREGSENIAPEFNGASALYPGSEGWEGWTVTECR</sequence>